<dbReference type="SMART" id="SM00355">
    <property type="entry name" value="ZnF_C2H2"/>
    <property type="match status" value="2"/>
</dbReference>
<feature type="domain" description="C2H2-type" evidence="2">
    <location>
        <begin position="87"/>
        <end position="108"/>
    </location>
</feature>
<evidence type="ECO:0000313" key="3">
    <source>
        <dbReference type="EMBL" id="OAA74585.1"/>
    </source>
</evidence>
<evidence type="ECO:0000259" key="2">
    <source>
        <dbReference type="PROSITE" id="PS00028"/>
    </source>
</evidence>
<dbReference type="OrthoDB" id="18440at2759"/>
<feature type="region of interest" description="Disordered" evidence="1">
    <location>
        <begin position="169"/>
        <end position="239"/>
    </location>
</feature>
<evidence type="ECO:0000313" key="4">
    <source>
        <dbReference type="Proteomes" id="UP000076881"/>
    </source>
</evidence>
<dbReference type="PANTHER" id="PTHR21354">
    <property type="entry name" value="ZINC FINGER PROTEIN 511"/>
    <property type="match status" value="1"/>
</dbReference>
<evidence type="ECO:0000256" key="1">
    <source>
        <dbReference type="SAM" id="MobiDB-lite"/>
    </source>
</evidence>
<dbReference type="PROSITE" id="PS00028">
    <property type="entry name" value="ZINC_FINGER_C2H2_1"/>
    <property type="match status" value="1"/>
</dbReference>
<dbReference type="AlphaFoldDB" id="A0A168F2V3"/>
<comment type="caution">
    <text evidence="3">The sequence shown here is derived from an EMBL/GenBank/DDBJ whole genome shotgun (WGS) entry which is preliminary data.</text>
</comment>
<feature type="region of interest" description="Disordered" evidence="1">
    <location>
        <begin position="1"/>
        <end position="34"/>
    </location>
</feature>
<accession>A0A168F2V3</accession>
<organism evidence="3 4">
    <name type="scientific">Akanthomyces lecanii RCEF 1005</name>
    <dbReference type="NCBI Taxonomy" id="1081108"/>
    <lineage>
        <taxon>Eukaryota</taxon>
        <taxon>Fungi</taxon>
        <taxon>Dikarya</taxon>
        <taxon>Ascomycota</taxon>
        <taxon>Pezizomycotina</taxon>
        <taxon>Sordariomycetes</taxon>
        <taxon>Hypocreomycetidae</taxon>
        <taxon>Hypocreales</taxon>
        <taxon>Cordycipitaceae</taxon>
        <taxon>Akanthomyces</taxon>
        <taxon>Cordyceps confragosa</taxon>
    </lineage>
</organism>
<sequence>MKRSREPEQDINPASPINSDADMSPSGPQHTAKYTELDPVVVDSDNDSSSPFPAVHILCSLPPHAEMAFDSYTAYETHYSSFHTNRCMACRRNFPSQHLLGVHIEETHDPIVKVKREQGVHTYSCFVEGCERKCLTHQKRRMHMIDKHMYPKNFFFAVTREGIDGRRSMLVDGGAGAGGSRHQRRRSSTASLTKEARRRAATLERQAAGAGEQASSPEHEADDVGQRQATQAPTVDDDVDAITDSMASMRFVPGAIRFGNRIRQGFAKR</sequence>
<gene>
    <name evidence="3" type="ORF">LEL_08166</name>
</gene>
<protein>
    <submittedName>
        <fullName evidence="3">C2H2 type zinc finger domain-containing protein</fullName>
    </submittedName>
</protein>
<dbReference type="EMBL" id="AZHF01000006">
    <property type="protein sequence ID" value="OAA74585.1"/>
    <property type="molecule type" value="Genomic_DNA"/>
</dbReference>
<dbReference type="Proteomes" id="UP000076881">
    <property type="component" value="Unassembled WGS sequence"/>
</dbReference>
<dbReference type="InterPro" id="IPR039258">
    <property type="entry name" value="ZNF511"/>
</dbReference>
<name>A0A168F2V3_CORDF</name>
<dbReference type="InterPro" id="IPR013087">
    <property type="entry name" value="Znf_C2H2_type"/>
</dbReference>
<reference evidence="3 4" key="1">
    <citation type="journal article" date="2016" name="Genome Biol. Evol.">
        <title>Divergent and convergent evolution of fungal pathogenicity.</title>
        <authorList>
            <person name="Shang Y."/>
            <person name="Xiao G."/>
            <person name="Zheng P."/>
            <person name="Cen K."/>
            <person name="Zhan S."/>
            <person name="Wang C."/>
        </authorList>
    </citation>
    <scope>NUCLEOTIDE SEQUENCE [LARGE SCALE GENOMIC DNA]</scope>
    <source>
        <strain evidence="3 4">RCEF 1005</strain>
    </source>
</reference>
<keyword evidence="4" id="KW-1185">Reference proteome</keyword>
<proteinExistence type="predicted"/>
<dbReference type="PANTHER" id="PTHR21354:SF0">
    <property type="entry name" value="ZINC FINGER PROTEIN 511"/>
    <property type="match status" value="1"/>
</dbReference>